<dbReference type="InterPro" id="IPR032466">
    <property type="entry name" value="Metal_Hydrolase"/>
</dbReference>
<evidence type="ECO:0000313" key="4">
    <source>
        <dbReference type="Proteomes" id="UP000263900"/>
    </source>
</evidence>
<dbReference type="GO" id="GO:0016787">
    <property type="term" value="F:hydrolase activity"/>
    <property type="evidence" value="ECO:0007669"/>
    <property type="project" value="UniProtKB-KW"/>
</dbReference>
<dbReference type="OrthoDB" id="5450317at2"/>
<evidence type="ECO:0000259" key="2">
    <source>
        <dbReference type="Pfam" id="PF04909"/>
    </source>
</evidence>
<dbReference type="GO" id="GO:0016831">
    <property type="term" value="F:carboxy-lyase activity"/>
    <property type="evidence" value="ECO:0007669"/>
    <property type="project" value="InterPro"/>
</dbReference>
<protein>
    <submittedName>
        <fullName evidence="3">Amidohydrolase</fullName>
    </submittedName>
</protein>
<dbReference type="AlphaFoldDB" id="A0A3B7MJK5"/>
<dbReference type="PANTHER" id="PTHR21240">
    <property type="entry name" value="2-AMINO-3-CARBOXYLMUCONATE-6-SEMIALDEHYDE DECARBOXYLASE"/>
    <property type="match status" value="1"/>
</dbReference>
<evidence type="ECO:0000313" key="3">
    <source>
        <dbReference type="EMBL" id="AXY74634.1"/>
    </source>
</evidence>
<accession>A0A3B7MJK5</accession>
<dbReference type="EMBL" id="CP032157">
    <property type="protein sequence ID" value="AXY74634.1"/>
    <property type="molecule type" value="Genomic_DNA"/>
</dbReference>
<evidence type="ECO:0000256" key="1">
    <source>
        <dbReference type="ARBA" id="ARBA00023239"/>
    </source>
</evidence>
<organism evidence="3 4">
    <name type="scientific">Paraflavitalea soli</name>
    <dbReference type="NCBI Taxonomy" id="2315862"/>
    <lineage>
        <taxon>Bacteria</taxon>
        <taxon>Pseudomonadati</taxon>
        <taxon>Bacteroidota</taxon>
        <taxon>Chitinophagia</taxon>
        <taxon>Chitinophagales</taxon>
        <taxon>Chitinophagaceae</taxon>
        <taxon>Paraflavitalea</taxon>
    </lineage>
</organism>
<name>A0A3B7MJK5_9BACT</name>
<feature type="domain" description="Amidohydrolase-related" evidence="2">
    <location>
        <begin position="27"/>
        <end position="329"/>
    </location>
</feature>
<dbReference type="InterPro" id="IPR006680">
    <property type="entry name" value="Amidohydro-rel"/>
</dbReference>
<proteinExistence type="predicted"/>
<keyword evidence="4" id="KW-1185">Reference proteome</keyword>
<dbReference type="Proteomes" id="UP000263900">
    <property type="component" value="Chromosome"/>
</dbReference>
<dbReference type="InterPro" id="IPR032465">
    <property type="entry name" value="ACMSD"/>
</dbReference>
<dbReference type="Gene3D" id="3.20.20.140">
    <property type="entry name" value="Metal-dependent hydrolases"/>
    <property type="match status" value="1"/>
</dbReference>
<dbReference type="Pfam" id="PF04909">
    <property type="entry name" value="Amidohydro_2"/>
    <property type="match status" value="1"/>
</dbReference>
<gene>
    <name evidence="3" type="ORF">D3H65_11860</name>
</gene>
<keyword evidence="1" id="KW-0456">Lyase</keyword>
<sequence length="338" mass="37941">MKKISTWIVLSLLVQHLFAQKKPLPVIDMHVHALHADDQGPAPISVGAPFRDLGLHDPANDYRKAFMQALKTRSWADHSLTSPLTDDSMRILTLAALEKNNVYAVTSGEIETVRQWKQAAPKRIINSVDWTFGLAAKAGLTVDSLEKLFRSGEFKVFGEISIQYEGISPSDSAFEPYLAMAERLDIPVAIHVGNGPPGAPYIGAVNYRARLHSAFVLEEALLRHPKLRVYAMHAGWPLLDDMLATLFTHPQLYVDLGAICYMIPTKEFYYYLERLVNAGFGKRILFGSDNMVWPQAIARGIETINKAPFLTAAQKRDILFNNAARFLRLTDQQIKEMH</sequence>
<keyword evidence="3" id="KW-0378">Hydrolase</keyword>
<dbReference type="KEGG" id="pseg:D3H65_11860"/>
<reference evidence="3 4" key="1">
    <citation type="submission" date="2018-09" db="EMBL/GenBank/DDBJ databases">
        <title>Genome sequencing of strain 6GH32-13.</title>
        <authorList>
            <person name="Weon H.-Y."/>
            <person name="Heo J."/>
            <person name="Kwon S.-W."/>
        </authorList>
    </citation>
    <scope>NUCLEOTIDE SEQUENCE [LARGE SCALE GENOMIC DNA]</scope>
    <source>
        <strain evidence="3 4">5GH32-13</strain>
    </source>
</reference>
<dbReference type="SUPFAM" id="SSF51556">
    <property type="entry name" value="Metallo-dependent hydrolases"/>
    <property type="match status" value="1"/>
</dbReference>
<dbReference type="RefSeq" id="WP_119050519.1">
    <property type="nucleotide sequence ID" value="NZ_CP032157.1"/>
</dbReference>